<evidence type="ECO:0000313" key="1">
    <source>
        <dbReference type="EMBL" id="GAA4973497.1"/>
    </source>
</evidence>
<organism evidence="1 2">
    <name type="scientific">Yinghuangia aomiensis</name>
    <dbReference type="NCBI Taxonomy" id="676205"/>
    <lineage>
        <taxon>Bacteria</taxon>
        <taxon>Bacillati</taxon>
        <taxon>Actinomycetota</taxon>
        <taxon>Actinomycetes</taxon>
        <taxon>Kitasatosporales</taxon>
        <taxon>Streptomycetaceae</taxon>
        <taxon>Yinghuangia</taxon>
    </lineage>
</organism>
<sequence length="376" mass="41319">MLTSFDDYPVHQIPLPVAVPAASDRNAYGRYWFGAAHQDGRFIVEAAFGRYPNLGVADAHLSVSRGNVQDAFHVSGSAPADPAVTAVGPFTLRVADPMRRLHLTLADNATGITADLEWRARVGAFEEDHTVMHDGVGRVIVDMARFLQFGTWAGTVTVDGETLELRHDEVVGVRDRSWGVRPVGAQPAGKPAAQIPNAWLWAPIHFAGECRTLGYFQKPGGQIWRGDGFVLPVVDPVPRITGHDDPGVLRVEPLGDRLEFAPGTRRVTRAEFDVRLPDGTVSTLELEPLRHIMMKGLGYTSPEWAHGHWKGEGVVGRETWKLDEADPRDPTAQHLHHVVKARVGDREGVGFLEQIVFGPHTQYGFRDILDGAPESR</sequence>
<dbReference type="Proteomes" id="UP001500466">
    <property type="component" value="Unassembled WGS sequence"/>
</dbReference>
<reference evidence="2" key="1">
    <citation type="journal article" date="2019" name="Int. J. Syst. Evol. Microbiol.">
        <title>The Global Catalogue of Microorganisms (GCM) 10K type strain sequencing project: providing services to taxonomists for standard genome sequencing and annotation.</title>
        <authorList>
            <consortium name="The Broad Institute Genomics Platform"/>
            <consortium name="The Broad Institute Genome Sequencing Center for Infectious Disease"/>
            <person name="Wu L."/>
            <person name="Ma J."/>
        </authorList>
    </citation>
    <scope>NUCLEOTIDE SEQUENCE [LARGE SCALE GENOMIC DNA]</scope>
    <source>
        <strain evidence="2">JCM 17986</strain>
    </source>
</reference>
<proteinExistence type="predicted"/>
<dbReference type="SUPFAM" id="SSF159245">
    <property type="entry name" value="AttH-like"/>
    <property type="match status" value="1"/>
</dbReference>
<dbReference type="EMBL" id="BAABHS010000015">
    <property type="protein sequence ID" value="GAA4973497.1"/>
    <property type="molecule type" value="Genomic_DNA"/>
</dbReference>
<name>A0ABP9HL39_9ACTN</name>
<gene>
    <name evidence="1" type="ORF">GCM10023205_45010</name>
</gene>
<dbReference type="RefSeq" id="WP_345677414.1">
    <property type="nucleotide sequence ID" value="NZ_BAABHS010000015.1"/>
</dbReference>
<evidence type="ECO:0008006" key="3">
    <source>
        <dbReference type="Google" id="ProtNLM"/>
    </source>
</evidence>
<comment type="caution">
    <text evidence="1">The sequence shown here is derived from an EMBL/GenBank/DDBJ whole genome shotgun (WGS) entry which is preliminary data.</text>
</comment>
<evidence type="ECO:0000313" key="2">
    <source>
        <dbReference type="Proteomes" id="UP001500466"/>
    </source>
</evidence>
<protein>
    <recommendedName>
        <fullName evidence="3">AttH domain-containing protein</fullName>
    </recommendedName>
</protein>
<accession>A0ABP9HL39</accession>
<keyword evidence="2" id="KW-1185">Reference proteome</keyword>